<reference evidence="2" key="2">
    <citation type="journal article" date="2023" name="IMA Fungus">
        <title>Comparative genomic study of the Penicillium genus elucidates a diverse pangenome and 15 lateral gene transfer events.</title>
        <authorList>
            <person name="Petersen C."/>
            <person name="Sorensen T."/>
            <person name="Nielsen M.R."/>
            <person name="Sondergaard T.E."/>
            <person name="Sorensen J.L."/>
            <person name="Fitzpatrick D.A."/>
            <person name="Frisvad J.C."/>
            <person name="Nielsen K.L."/>
        </authorList>
    </citation>
    <scope>NUCLEOTIDE SEQUENCE</scope>
    <source>
        <strain evidence="2">IBT 22155</strain>
    </source>
</reference>
<feature type="compositionally biased region" description="Low complexity" evidence="1">
    <location>
        <begin position="159"/>
        <end position="173"/>
    </location>
</feature>
<feature type="compositionally biased region" description="Basic and acidic residues" evidence="1">
    <location>
        <begin position="39"/>
        <end position="48"/>
    </location>
</feature>
<feature type="compositionally biased region" description="Polar residues" evidence="1">
    <location>
        <begin position="140"/>
        <end position="149"/>
    </location>
</feature>
<dbReference type="EMBL" id="JAPQKL010000002">
    <property type="protein sequence ID" value="KAJ5143197.1"/>
    <property type="molecule type" value="Genomic_DNA"/>
</dbReference>
<proteinExistence type="predicted"/>
<dbReference type="OrthoDB" id="5366332at2759"/>
<dbReference type="GeneID" id="81401898"/>
<evidence type="ECO:0000256" key="1">
    <source>
        <dbReference type="SAM" id="MobiDB-lite"/>
    </source>
</evidence>
<feature type="region of interest" description="Disordered" evidence="1">
    <location>
        <begin position="294"/>
        <end position="340"/>
    </location>
</feature>
<feature type="region of interest" description="Disordered" evidence="1">
    <location>
        <begin position="1"/>
        <end position="20"/>
    </location>
</feature>
<evidence type="ECO:0000313" key="2">
    <source>
        <dbReference type="EMBL" id="KAJ5143197.1"/>
    </source>
</evidence>
<feature type="compositionally biased region" description="Low complexity" evidence="1">
    <location>
        <begin position="211"/>
        <end position="228"/>
    </location>
</feature>
<protein>
    <submittedName>
        <fullName evidence="2">Uncharacterized protein</fullName>
    </submittedName>
</protein>
<gene>
    <name evidence="2" type="ORF">N7515_001984</name>
</gene>
<keyword evidence="3" id="KW-1185">Reference proteome</keyword>
<sequence>MATVTCLAHEPSPTKTYEPVITELQTCDSNPISAISEMPKVKRIDPPAKEPSPQPSRRQSHTSTSTSIHSRSASRSTARSRPDSRRSSFQSARRAPNPAIVPVASARISPQDKRESLIALHRESCRLFQGDAPTAEIRPSLQSAASVSYRSRESRTSSDNRSSAPSSPVASSHSRFRFEAHTPSPPSFRSEIEATTSAPHWLTPRDRANTMPSGNSNHHHSPSSSSMHVPATVMEWTSPDTRRREYEKIDRASSGVRGLWRRVAPRCFQTRDSRVPFFEEGKTQREGSVRRFRMDLPEDDEPVQTSQIQPSEFLRKNTVSDSTDGSRRRWACLRSKTSPA</sequence>
<dbReference type="RefSeq" id="XP_056524841.1">
    <property type="nucleotide sequence ID" value="XM_056662728.1"/>
</dbReference>
<comment type="caution">
    <text evidence="2">The sequence shown here is derived from an EMBL/GenBank/DDBJ whole genome shotgun (WGS) entry which is preliminary data.</text>
</comment>
<feature type="region of interest" description="Disordered" evidence="1">
    <location>
        <begin position="31"/>
        <end position="115"/>
    </location>
</feature>
<feature type="compositionally biased region" description="Low complexity" evidence="1">
    <location>
        <begin position="55"/>
        <end position="79"/>
    </location>
</feature>
<evidence type="ECO:0000313" key="3">
    <source>
        <dbReference type="Proteomes" id="UP001149079"/>
    </source>
</evidence>
<dbReference type="Proteomes" id="UP001149079">
    <property type="component" value="Unassembled WGS sequence"/>
</dbReference>
<accession>A0A9W9HAQ9</accession>
<reference evidence="2" key="1">
    <citation type="submission" date="2022-11" db="EMBL/GenBank/DDBJ databases">
        <authorList>
            <person name="Petersen C."/>
        </authorList>
    </citation>
    <scope>NUCLEOTIDE SEQUENCE</scope>
    <source>
        <strain evidence="2">IBT 22155</strain>
    </source>
</reference>
<dbReference type="AlphaFoldDB" id="A0A9W9HAQ9"/>
<feature type="region of interest" description="Disordered" evidence="1">
    <location>
        <begin position="130"/>
        <end position="229"/>
    </location>
</feature>
<name>A0A9W9HAQ9_9EURO</name>
<organism evidence="2 3">
    <name type="scientific">Penicillium bovifimosum</name>
    <dbReference type="NCBI Taxonomy" id="126998"/>
    <lineage>
        <taxon>Eukaryota</taxon>
        <taxon>Fungi</taxon>
        <taxon>Dikarya</taxon>
        <taxon>Ascomycota</taxon>
        <taxon>Pezizomycotina</taxon>
        <taxon>Eurotiomycetes</taxon>
        <taxon>Eurotiomycetidae</taxon>
        <taxon>Eurotiales</taxon>
        <taxon>Aspergillaceae</taxon>
        <taxon>Penicillium</taxon>
    </lineage>
</organism>